<dbReference type="WBParaSite" id="ACRNAN_Path_881.g3386.t1">
    <property type="protein sequence ID" value="ACRNAN_Path_881.g3386.t1"/>
    <property type="gene ID" value="ACRNAN_Path_881.g3386"/>
</dbReference>
<evidence type="ECO:0000313" key="2">
    <source>
        <dbReference type="Proteomes" id="UP000887540"/>
    </source>
</evidence>
<dbReference type="Proteomes" id="UP000887540">
    <property type="component" value="Unplaced"/>
</dbReference>
<protein>
    <submittedName>
        <fullName evidence="3">Uncharacterized protein</fullName>
    </submittedName>
</protein>
<keyword evidence="2" id="KW-1185">Reference proteome</keyword>
<accession>A0A914CDB9</accession>
<feature type="region of interest" description="Disordered" evidence="1">
    <location>
        <begin position="148"/>
        <end position="194"/>
    </location>
</feature>
<proteinExistence type="predicted"/>
<sequence>MNGDSFLSFFHGFDWVSDSVRMLHTYEKLLCLSVFLFASINAFSTDEEGELITLRTKRQQCVCVTVNPRGQQLQCECNNANSPNVPQQQSQLLTPQQQQLNQQDLQQELGQLQAGQCGCVTILINGISAGSNPQYMCDCGATGQPGQPQYNPTNPTSSTAQPTTTSSTTTTTTTTTTTSTTTPSPIFSTTPQRPQFSNTGATLGSNNPCACICISVVNGQSTYSCNCNGNTNQIRQQDQPLSQALSLAPTLQTIPPTSVTPNVVQQNPTQSVAGQVNAGQSFLSSVLGQSNYFANMAGNLQGIIPSSSTTQASLSTQNQLGQQQNPSLYTNNYIAHDQSKQYNEPATTTCVTISVPANSQVCVCGENYVQCADNMCCHKRYRSMKESKSENAVDLIVDVIRNIKNKLMGRH</sequence>
<organism evidence="2 3">
    <name type="scientific">Acrobeloides nanus</name>
    <dbReference type="NCBI Taxonomy" id="290746"/>
    <lineage>
        <taxon>Eukaryota</taxon>
        <taxon>Metazoa</taxon>
        <taxon>Ecdysozoa</taxon>
        <taxon>Nematoda</taxon>
        <taxon>Chromadorea</taxon>
        <taxon>Rhabditida</taxon>
        <taxon>Tylenchina</taxon>
        <taxon>Cephalobomorpha</taxon>
        <taxon>Cephaloboidea</taxon>
        <taxon>Cephalobidae</taxon>
        <taxon>Acrobeloides</taxon>
    </lineage>
</organism>
<dbReference type="AlphaFoldDB" id="A0A914CDB9"/>
<evidence type="ECO:0000256" key="1">
    <source>
        <dbReference type="SAM" id="MobiDB-lite"/>
    </source>
</evidence>
<evidence type="ECO:0000313" key="3">
    <source>
        <dbReference type="WBParaSite" id="ACRNAN_Path_881.g3386.t1"/>
    </source>
</evidence>
<feature type="compositionally biased region" description="Low complexity" evidence="1">
    <location>
        <begin position="152"/>
        <end position="191"/>
    </location>
</feature>
<reference evidence="3" key="1">
    <citation type="submission" date="2022-11" db="UniProtKB">
        <authorList>
            <consortium name="WormBaseParasite"/>
        </authorList>
    </citation>
    <scope>IDENTIFICATION</scope>
</reference>
<name>A0A914CDB9_9BILA</name>